<dbReference type="InterPro" id="IPR000873">
    <property type="entry name" value="AMP-dep_synth/lig_dom"/>
</dbReference>
<feature type="domain" description="AMP-dependent synthetase/ligase" evidence="1">
    <location>
        <begin position="92"/>
        <end position="299"/>
    </location>
</feature>
<comment type="caution">
    <text evidence="3">The sequence shown here is derived from an EMBL/GenBank/DDBJ whole genome shotgun (WGS) entry which is preliminary data.</text>
</comment>
<evidence type="ECO:0000259" key="2">
    <source>
        <dbReference type="Pfam" id="PF14535"/>
    </source>
</evidence>
<evidence type="ECO:0000259" key="1">
    <source>
        <dbReference type="Pfam" id="PF00501"/>
    </source>
</evidence>
<dbReference type="InterPro" id="IPR042099">
    <property type="entry name" value="ANL_N_sf"/>
</dbReference>
<feature type="domain" description="AMP-dependent ligase C-terminal" evidence="2">
    <location>
        <begin position="350"/>
        <end position="444"/>
    </location>
</feature>
<protein>
    <submittedName>
        <fullName evidence="3">AMP-binding protein</fullName>
    </submittedName>
</protein>
<dbReference type="RefSeq" id="WP_285674134.1">
    <property type="nucleotide sequence ID" value="NZ_BSYI01000047.1"/>
</dbReference>
<accession>A0ABQ6LRC8</accession>
<dbReference type="InterPro" id="IPR028154">
    <property type="entry name" value="AMP-dep_Lig_C"/>
</dbReference>
<reference evidence="3 4" key="1">
    <citation type="submission" date="2023-04" db="EMBL/GenBank/DDBJ databases">
        <title>Marinoamorphus aggregata gen. nov., sp. Nov., isolate from tissue of brittle star Ophioplocus japonicus.</title>
        <authorList>
            <person name="Kawano K."/>
            <person name="Sawayama S."/>
            <person name="Nakagawa S."/>
        </authorList>
    </citation>
    <scope>NUCLEOTIDE SEQUENCE [LARGE SCALE GENOMIC DNA]</scope>
    <source>
        <strain evidence="3 4">NKW23</strain>
    </source>
</reference>
<dbReference type="EMBL" id="BSYI01000047">
    <property type="protein sequence ID" value="GMG84952.1"/>
    <property type="molecule type" value="Genomic_DNA"/>
</dbReference>
<gene>
    <name evidence="3" type="ORF">LNKW23_41680</name>
</gene>
<dbReference type="Proteomes" id="UP001239909">
    <property type="component" value="Unassembled WGS sequence"/>
</dbReference>
<keyword evidence="4" id="KW-1185">Reference proteome</keyword>
<dbReference type="Pfam" id="PF14535">
    <property type="entry name" value="AMP-binding_C_2"/>
    <property type="match status" value="1"/>
</dbReference>
<evidence type="ECO:0000313" key="3">
    <source>
        <dbReference type="EMBL" id="GMG84952.1"/>
    </source>
</evidence>
<dbReference type="Gene3D" id="3.40.50.12780">
    <property type="entry name" value="N-terminal domain of ligase-like"/>
    <property type="match status" value="1"/>
</dbReference>
<evidence type="ECO:0000313" key="4">
    <source>
        <dbReference type="Proteomes" id="UP001239909"/>
    </source>
</evidence>
<dbReference type="PANTHER" id="PTHR43845">
    <property type="entry name" value="BLR5969 PROTEIN"/>
    <property type="match status" value="1"/>
</dbReference>
<dbReference type="InterPro" id="IPR045851">
    <property type="entry name" value="AMP-bd_C_sf"/>
</dbReference>
<sequence>MFIEPKTPHSDTVWDECELWSRDRIEAFQHEALARQLARVGRTSAHYAKVFDEAGFDPQGFSGAADLKRLPMTRKTDYVAGLAADPPFGTFRAVEARDMARVHFSSGTTSRPAPVLWSHGDLGRWADLYARYLYAQGLRRGDVFHCMFGYSWFVGGLGASLAAHHLGAMVIPGGSVDTKRQVETIVEYRPRAVIGTPSFMAHIAEAAAGMGVDLPAGSVELVMVGGEPGASVPGTRQRIERLWGAKMFDCYGALEAQPIAWDSALQIGPHIAEDFLFVEIVDPETGDDVADGERGVLVLTHLDKEACPLVRWWTGDVVIRDSSPAPDGRTHARLPGGVLGRADDMLIVRGVNLFPSAVEDIVRAHPGTSNEYVLVVRDAMRDPNTGMLRGIGLRVEAAGGADPEGLREALGSVLRDALSVRFEIEVLPPDTLPRTVHKAKRVVQE</sequence>
<dbReference type="SUPFAM" id="SSF56801">
    <property type="entry name" value="Acetyl-CoA synthetase-like"/>
    <property type="match status" value="1"/>
</dbReference>
<proteinExistence type="predicted"/>
<name>A0ABQ6LRC8_9RHOB</name>
<organism evidence="3 4">
    <name type="scientific">Paralimibaculum aggregatum</name>
    <dbReference type="NCBI Taxonomy" id="3036245"/>
    <lineage>
        <taxon>Bacteria</taxon>
        <taxon>Pseudomonadati</taxon>
        <taxon>Pseudomonadota</taxon>
        <taxon>Alphaproteobacteria</taxon>
        <taxon>Rhodobacterales</taxon>
        <taxon>Paracoccaceae</taxon>
        <taxon>Paralimibaculum</taxon>
    </lineage>
</organism>
<dbReference type="Pfam" id="PF00501">
    <property type="entry name" value="AMP-binding"/>
    <property type="match status" value="1"/>
</dbReference>
<dbReference type="PANTHER" id="PTHR43845:SF1">
    <property type="entry name" value="BLR5969 PROTEIN"/>
    <property type="match status" value="1"/>
</dbReference>
<dbReference type="Gene3D" id="3.30.300.30">
    <property type="match status" value="1"/>
</dbReference>